<dbReference type="PANTHER" id="PTHR22928:SF3">
    <property type="entry name" value="TELOMERE-ASSOCIATED PROTEIN RIF1"/>
    <property type="match status" value="1"/>
</dbReference>
<feature type="region of interest" description="Disordered" evidence="7">
    <location>
        <begin position="898"/>
        <end position="917"/>
    </location>
</feature>
<dbReference type="EMBL" id="QUQM01000003">
    <property type="protein sequence ID" value="KAA8648956.1"/>
    <property type="molecule type" value="Genomic_DNA"/>
</dbReference>
<feature type="compositionally biased region" description="Polar residues" evidence="7">
    <location>
        <begin position="101"/>
        <end position="114"/>
    </location>
</feature>
<gene>
    <name evidence="9" type="ORF">ATNIH1004_004846</name>
</gene>
<dbReference type="InterPro" id="IPR022031">
    <property type="entry name" value="Rif1_N"/>
</dbReference>
<dbReference type="Pfam" id="PF12231">
    <property type="entry name" value="Rif1_N"/>
    <property type="match status" value="1"/>
</dbReference>
<dbReference type="Proteomes" id="UP000324241">
    <property type="component" value="Unassembled WGS sequence"/>
</dbReference>
<dbReference type="VEuPathDB" id="FungiDB:EYZ11_005358"/>
<feature type="compositionally biased region" description="Polar residues" evidence="7">
    <location>
        <begin position="1327"/>
        <end position="1343"/>
    </location>
</feature>
<feature type="compositionally biased region" description="Low complexity" evidence="7">
    <location>
        <begin position="901"/>
        <end position="914"/>
    </location>
</feature>
<evidence type="ECO:0000256" key="3">
    <source>
        <dbReference type="ARBA" id="ARBA00022454"/>
    </source>
</evidence>
<dbReference type="OrthoDB" id="5399929at2759"/>
<keyword evidence="3" id="KW-0158">Chromosome</keyword>
<feature type="compositionally biased region" description="Polar residues" evidence="7">
    <location>
        <begin position="1463"/>
        <end position="1487"/>
    </location>
</feature>
<keyword evidence="6" id="KW-0131">Cell cycle</keyword>
<evidence type="ECO:0000256" key="4">
    <source>
        <dbReference type="ARBA" id="ARBA00022895"/>
    </source>
</evidence>
<evidence type="ECO:0000259" key="8">
    <source>
        <dbReference type="Pfam" id="PF12231"/>
    </source>
</evidence>
<feature type="compositionally biased region" description="Basic and acidic residues" evidence="7">
    <location>
        <begin position="1440"/>
        <end position="1452"/>
    </location>
</feature>
<feature type="region of interest" description="Disordered" evidence="7">
    <location>
        <begin position="1006"/>
        <end position="1487"/>
    </location>
</feature>
<organism evidence="9 10">
    <name type="scientific">Aspergillus tanneri</name>
    <dbReference type="NCBI Taxonomy" id="1220188"/>
    <lineage>
        <taxon>Eukaryota</taxon>
        <taxon>Fungi</taxon>
        <taxon>Dikarya</taxon>
        <taxon>Ascomycota</taxon>
        <taxon>Pezizomycotina</taxon>
        <taxon>Eurotiomycetes</taxon>
        <taxon>Eurotiomycetidae</taxon>
        <taxon>Eurotiales</taxon>
        <taxon>Aspergillaceae</taxon>
        <taxon>Aspergillus</taxon>
        <taxon>Aspergillus subgen. Circumdati</taxon>
    </lineage>
</organism>
<evidence type="ECO:0000256" key="2">
    <source>
        <dbReference type="ARBA" id="ARBA00004574"/>
    </source>
</evidence>
<comment type="subcellular location">
    <subcellularLocation>
        <location evidence="2">Chromosome</location>
        <location evidence="2">Telomere</location>
    </subcellularLocation>
    <subcellularLocation>
        <location evidence="1">Nucleus</location>
    </subcellularLocation>
</comment>
<dbReference type="GO" id="GO:0140445">
    <property type="term" value="C:chromosome, telomeric repeat region"/>
    <property type="evidence" value="ECO:0007669"/>
    <property type="project" value="TreeGrafter"/>
</dbReference>
<dbReference type="GO" id="GO:0000723">
    <property type="term" value="P:telomere maintenance"/>
    <property type="evidence" value="ECO:0007669"/>
    <property type="project" value="TreeGrafter"/>
</dbReference>
<dbReference type="GeneID" id="54327548"/>
<feature type="region of interest" description="Disordered" evidence="7">
    <location>
        <begin position="955"/>
        <end position="985"/>
    </location>
</feature>
<dbReference type="PANTHER" id="PTHR22928">
    <property type="entry name" value="TELOMERE-ASSOCIATED PROTEIN RIF1"/>
    <property type="match status" value="1"/>
</dbReference>
<dbReference type="RefSeq" id="XP_033428317.1">
    <property type="nucleotide sequence ID" value="XM_033569511.1"/>
</dbReference>
<evidence type="ECO:0000256" key="7">
    <source>
        <dbReference type="SAM" id="MobiDB-lite"/>
    </source>
</evidence>
<feature type="compositionally biased region" description="Basic residues" evidence="7">
    <location>
        <begin position="1126"/>
        <end position="1140"/>
    </location>
</feature>
<comment type="caution">
    <text evidence="9">The sequence shown here is derived from an EMBL/GenBank/DDBJ whole genome shotgun (WGS) entry which is preliminary data.</text>
</comment>
<proteinExistence type="predicted"/>
<feature type="domain" description="Telomere-associated protein Rif1 N-terminal" evidence="8">
    <location>
        <begin position="135"/>
        <end position="508"/>
    </location>
</feature>
<feature type="compositionally biased region" description="Polar residues" evidence="7">
    <location>
        <begin position="1146"/>
        <end position="1182"/>
    </location>
</feature>
<feature type="compositionally biased region" description="Low complexity" evidence="7">
    <location>
        <begin position="1197"/>
        <end position="1208"/>
    </location>
</feature>
<sequence>MVEVLGPLSARPPTPPRTSSRTLSEKDRTEDSPVVAQTPGEPPFTTSASNGAPSSRQSKRVNFSPWTKYIKPPSFANSAAKPKTDLKVLPPSNKCKPTKSILKSTNSPAPVSSPNPTFYTPDSFAMLLKSITLQLAGESTSSRLDAYMHLFGALRTYDGLPEEQEIAEYIGLLMQYIQRDISRNFDDVGPLDTNLVIQALKVSAALVWHTEISARLSDDFKIFLVDHSISSLQDSKVPKSVMTHYMSILSTQNFGSKLMTNARLSRLLTVLNELTNRVTGSSIVSQRLSIYQRILSQSKSTFVTHSTVWMEHLISGLLHHIKDIRIKAISLGFQTSMTFGPNPILSKSIRDIFDRSLDKNRKLVTEICERMARMMATAESGVHVPQVWSVVILLIRNKRLNVDQWNHFKEWVLVLQKCFNCSDSSIKAQAIVAWNRFVLVVSPGEMTSRSLLKMLSKPILSQFERKKQDKNGSQPSQLVLCSYYNLLYYAFRPSASFQHLDVVWEEYIGSPSSSIFASVSSLSDRLADVLSNMLWGRQSKVWCENKVNESNKLDPEELPTLDLWDDTIEQSNIAIAWTGLSKALSYAASKEITPSPESMQVVAHVLGLLQRLWKVGPSSLNAAEVWRSTAHLAADSLCSYPIESARERDGSVSRDYENIVKILSTGLKFPGVSLEWNQLLDSFVRVVRTERSDREIATVVVEPLAESMMALRVRDTYLPSASLFNHSLSISYCHQTIEGNGANFNLYPCTSETLLFPRKLVELVSRTLKDSYQEFEPMDYSGIADFIESLTSFLGSGVLAFRSSVLESLQLPLAVWLKDGEHKLNVNNGVESRIITAGRALSSAVLNILQGTTPHDSKCLQRFEASITCPETISYALKQLGIQPKSQKPGLQLLGKVQDNTQSTSSGSRASTESCPADMSEKSRIAFILDDRFESSNLAGFISSPITRVPESLSVSLENPNESQIPSSPRTDDTPGQPNGTAQSPSLQFSIEKHQQRSDVFSMIENLRSSSPPGNTPRELGFMTPPHLRNLHNADREAETPQTPTLPPIPADNEEDFLGSSPTPGTRDRTHTGGSSLHTSLMAPAVSSQMDTDPPSSPPEVKSQSPNSENKSANTESMATRDKAAKNRRRRQKKKEKRSKGSTTSSPTKQPDAQTTPKDATENNAAAQSEQPLSSRLRSSASKMPLDPPAGTDPTQSSQAPSSSSNKESTARGASVSCHPPVEVCDSSKKQPGADYIADSSSDDMETQIASQLEQDLELAVDLDEPGEQPAEPSSQPPMTRKRKRETHETAVSTPSNYERRRSSRLSSTKDNIINDVEEARTETCSKKLTASNPTENNRSSPAESVPQKRRRHSKGAADEGEVRFAVREQCYTNRTAKATDPLDASSQKRRSTRLSGHVASVEETPVSNSPRSSRSRRQSTKQKEPTPKASQMKSVASEARTDPTAKTKLQDEVPVNVEINKVSETCESQTNAQTSEPASPSKEQLPTDSIDIQMSDAAGALIKKDPKIKITGSRSVGANSSNTDADIIPSLHQILDNVKSSTLDRRALKQIDDLLFDIRVEMHEALRRHTG</sequence>
<feature type="compositionally biased region" description="Basic and acidic residues" evidence="7">
    <location>
        <begin position="1356"/>
        <end position="1367"/>
    </location>
</feature>
<protein>
    <recommendedName>
        <fullName evidence="8">Telomere-associated protein Rif1 N-terminal domain-containing protein</fullName>
    </recommendedName>
</protein>
<dbReference type="GO" id="GO:0005634">
    <property type="term" value="C:nucleus"/>
    <property type="evidence" value="ECO:0007669"/>
    <property type="project" value="UniProtKB-SubCell"/>
</dbReference>
<evidence type="ECO:0000313" key="9">
    <source>
        <dbReference type="EMBL" id="KAA8648956.1"/>
    </source>
</evidence>
<evidence type="ECO:0000313" key="10">
    <source>
        <dbReference type="Proteomes" id="UP000324241"/>
    </source>
</evidence>
<feature type="region of interest" description="Disordered" evidence="7">
    <location>
        <begin position="1"/>
        <end position="114"/>
    </location>
</feature>
<keyword evidence="5" id="KW-0539">Nucleus</keyword>
<feature type="compositionally biased region" description="Acidic residues" evidence="7">
    <location>
        <begin position="1255"/>
        <end position="1267"/>
    </location>
</feature>
<feature type="compositionally biased region" description="Polar residues" evidence="7">
    <location>
        <begin position="1102"/>
        <end position="1118"/>
    </location>
</feature>
<keyword evidence="4" id="KW-0779">Telomere</keyword>
<accession>A0A5M9MSR6</accession>
<feature type="compositionally biased region" description="Polar residues" evidence="7">
    <location>
        <begin position="44"/>
        <end position="65"/>
    </location>
</feature>
<evidence type="ECO:0000256" key="6">
    <source>
        <dbReference type="ARBA" id="ARBA00023306"/>
    </source>
</evidence>
<name>A0A5M9MSR6_9EURO</name>
<reference evidence="9 10" key="1">
    <citation type="submission" date="2019-08" db="EMBL/GenBank/DDBJ databases">
        <title>The genome sequence of a newly discovered highly antifungal drug resistant Aspergillus species, Aspergillus tanneri NIH 1004.</title>
        <authorList>
            <person name="Mounaud S."/>
            <person name="Singh I."/>
            <person name="Joardar V."/>
            <person name="Pakala S."/>
            <person name="Pakala S."/>
            <person name="Venepally P."/>
            <person name="Chung J.K."/>
            <person name="Losada L."/>
            <person name="Nierman W.C."/>
        </authorList>
    </citation>
    <scope>NUCLEOTIDE SEQUENCE [LARGE SCALE GENOMIC DNA]</scope>
    <source>
        <strain evidence="9 10">NIH1004</strain>
    </source>
</reference>
<evidence type="ECO:0000256" key="1">
    <source>
        <dbReference type="ARBA" id="ARBA00004123"/>
    </source>
</evidence>
<evidence type="ECO:0000256" key="5">
    <source>
        <dbReference type="ARBA" id="ARBA00023242"/>
    </source>
</evidence>
<dbReference type="VEuPathDB" id="FungiDB:EYZ11_005355"/>